<feature type="coiled-coil region" evidence="2">
    <location>
        <begin position="191"/>
        <end position="225"/>
    </location>
</feature>
<organism evidence="4 5">
    <name type="scientific">Siminovitchia fordii</name>
    <dbReference type="NCBI Taxonomy" id="254759"/>
    <lineage>
        <taxon>Bacteria</taxon>
        <taxon>Bacillati</taxon>
        <taxon>Bacillota</taxon>
        <taxon>Bacilli</taxon>
        <taxon>Bacillales</taxon>
        <taxon>Bacillaceae</taxon>
        <taxon>Siminovitchia</taxon>
    </lineage>
</organism>
<feature type="domain" description="Insertion element IS150 protein InsJ-like helix-turn-helix" evidence="3">
    <location>
        <begin position="12"/>
        <end position="61"/>
    </location>
</feature>
<comment type="caution">
    <text evidence="4">The sequence shown here is derived from an EMBL/GenBank/DDBJ whole genome shotgun (WGS) entry which is preliminary data.</text>
</comment>
<dbReference type="InterPro" id="IPR055247">
    <property type="entry name" value="InsJ-like_HTH"/>
</dbReference>
<dbReference type="Gene3D" id="1.10.10.10">
    <property type="entry name" value="Winged helix-like DNA-binding domain superfamily/Winged helix DNA-binding domain"/>
    <property type="match status" value="3"/>
</dbReference>
<name>A0ABQ4KCG5_9BACI</name>
<dbReference type="PANTHER" id="PTHR33795">
    <property type="entry name" value="INSERTION ELEMENT IS150 PROTEIN INSJ"/>
    <property type="match status" value="1"/>
</dbReference>
<evidence type="ECO:0000313" key="5">
    <source>
        <dbReference type="Proteomes" id="UP000680279"/>
    </source>
</evidence>
<feature type="domain" description="Insertion element IS150 protein InsJ-like helix-turn-helix" evidence="3">
    <location>
        <begin position="131"/>
        <end position="183"/>
    </location>
</feature>
<reference evidence="4 5" key="1">
    <citation type="submission" date="2021-03" db="EMBL/GenBank/DDBJ databases">
        <title>Antimicrobial resistance genes in bacteria isolated from Japanese honey, and their potential for conferring macrolide and lincosamide resistance in the American foulbrood pathogen Paenibacillus larvae.</title>
        <authorList>
            <person name="Okamoto M."/>
            <person name="Kumagai M."/>
            <person name="Kanamori H."/>
            <person name="Takamatsu D."/>
        </authorList>
    </citation>
    <scope>NUCLEOTIDE SEQUENCE [LARGE SCALE GENOMIC DNA]</scope>
    <source>
        <strain evidence="4 5">J1TS3</strain>
    </source>
</reference>
<dbReference type="InterPro" id="IPR010921">
    <property type="entry name" value="Trp_repressor/repl_initiator"/>
</dbReference>
<dbReference type="PANTHER" id="PTHR33795:SF1">
    <property type="entry name" value="INSERTION ELEMENT IS150 PROTEIN INSJ"/>
    <property type="match status" value="1"/>
</dbReference>
<evidence type="ECO:0000313" key="4">
    <source>
        <dbReference type="EMBL" id="GIN23419.1"/>
    </source>
</evidence>
<protein>
    <submittedName>
        <fullName evidence="4">Transposase</fullName>
    </submittedName>
</protein>
<evidence type="ECO:0000256" key="1">
    <source>
        <dbReference type="ARBA" id="ARBA00038232"/>
    </source>
</evidence>
<dbReference type="InterPro" id="IPR052057">
    <property type="entry name" value="IS150/IS1296_orfA-like"/>
</dbReference>
<dbReference type="RefSeq" id="WP_212964009.1">
    <property type="nucleotide sequence ID" value="NZ_BOQT01000051.1"/>
</dbReference>
<accession>A0ABQ4KCG5</accession>
<comment type="similarity">
    <text evidence="1">Belongs to the IS150/IS1296 orfA family.</text>
</comment>
<evidence type="ECO:0000256" key="2">
    <source>
        <dbReference type="SAM" id="Coils"/>
    </source>
</evidence>
<dbReference type="EMBL" id="BOQT01000051">
    <property type="protein sequence ID" value="GIN23419.1"/>
    <property type="molecule type" value="Genomic_DNA"/>
</dbReference>
<sequence length="226" mass="27273">MSKRSYTVEYKMDVLTAYQSQEYSFSELCSTFNVVQTTVRDWIYKYEKYGIDGLKESKTWKRYPKELKLDAIHDYKSGQYSLEDVVKKYEISSDSVLLRWIRNYNDHRDIKATGKGLNRSMAKGRSTTWKERIDIVHYCISKDKDYHETAEHYGVSYQQIYQWVRKHETGGIDALQDRRGRNKTEEELTLEEKIKIEMKRLERENERLKAENAFLKKLKEIERRRY</sequence>
<proteinExistence type="inferred from homology"/>
<evidence type="ECO:0000259" key="3">
    <source>
        <dbReference type="Pfam" id="PF13518"/>
    </source>
</evidence>
<gene>
    <name evidence="4" type="ORF">J1TS3_45530</name>
</gene>
<keyword evidence="2" id="KW-0175">Coiled coil</keyword>
<dbReference type="Pfam" id="PF13518">
    <property type="entry name" value="HTH_28"/>
    <property type="match status" value="2"/>
</dbReference>
<dbReference type="Proteomes" id="UP000680279">
    <property type="component" value="Unassembled WGS sequence"/>
</dbReference>
<keyword evidence="5" id="KW-1185">Reference proteome</keyword>
<dbReference type="InterPro" id="IPR036388">
    <property type="entry name" value="WH-like_DNA-bd_sf"/>
</dbReference>
<dbReference type="SUPFAM" id="SSF48295">
    <property type="entry name" value="TrpR-like"/>
    <property type="match status" value="3"/>
</dbReference>